<accession>A0ABQ1G8K6</accession>
<comment type="caution">
    <text evidence="1">The sequence shown here is derived from an EMBL/GenBank/DDBJ whole genome shotgun (WGS) entry which is preliminary data.</text>
</comment>
<dbReference type="Proteomes" id="UP000609323">
    <property type="component" value="Unassembled WGS sequence"/>
</dbReference>
<reference evidence="2" key="1">
    <citation type="journal article" date="2019" name="Int. J. Syst. Evol. Microbiol.">
        <title>The Global Catalogue of Microorganisms (GCM) 10K type strain sequencing project: providing services to taxonomists for standard genome sequencing and annotation.</title>
        <authorList>
            <consortium name="The Broad Institute Genomics Platform"/>
            <consortium name="The Broad Institute Genome Sequencing Center for Infectious Disease"/>
            <person name="Wu L."/>
            <person name="Ma J."/>
        </authorList>
    </citation>
    <scope>NUCLEOTIDE SEQUENCE [LARGE SCALE GENOMIC DNA]</scope>
    <source>
        <strain evidence="2">CGMCC 1.15044</strain>
    </source>
</reference>
<proteinExistence type="predicted"/>
<dbReference type="EMBL" id="BMHF01000008">
    <property type="protein sequence ID" value="GGA38814.1"/>
    <property type="molecule type" value="Genomic_DNA"/>
</dbReference>
<sequence>MILTLIDGRTNLQVCDVEIPDGLSADGFKQQWMLEWAAEDAVQDAGSYLLEGKESGGTWFPIPSGMRLVDSGLQEGAFIRVKSVYSTVPVSVQEESSLPLFRNEYE</sequence>
<evidence type="ECO:0000313" key="2">
    <source>
        <dbReference type="Proteomes" id="UP000609323"/>
    </source>
</evidence>
<dbReference type="RefSeq" id="WP_094092619.1">
    <property type="nucleotide sequence ID" value="NZ_BMHF01000008.1"/>
</dbReference>
<evidence type="ECO:0000313" key="1">
    <source>
        <dbReference type="EMBL" id="GGA38814.1"/>
    </source>
</evidence>
<organism evidence="1 2">
    <name type="scientific">Paenibacillus physcomitrellae</name>
    <dbReference type="NCBI Taxonomy" id="1619311"/>
    <lineage>
        <taxon>Bacteria</taxon>
        <taxon>Bacillati</taxon>
        <taxon>Bacillota</taxon>
        <taxon>Bacilli</taxon>
        <taxon>Bacillales</taxon>
        <taxon>Paenibacillaceae</taxon>
        <taxon>Paenibacillus</taxon>
    </lineage>
</organism>
<gene>
    <name evidence="1" type="ORF">GCM10010917_25070</name>
</gene>
<name>A0ABQ1G8K6_9BACL</name>
<protein>
    <submittedName>
        <fullName evidence="1">Uncharacterized protein</fullName>
    </submittedName>
</protein>
<keyword evidence="2" id="KW-1185">Reference proteome</keyword>